<gene>
    <name evidence="16" type="ORF">CBR_g9011</name>
</gene>
<evidence type="ECO:0000313" key="17">
    <source>
        <dbReference type="Proteomes" id="UP000265515"/>
    </source>
</evidence>
<evidence type="ECO:0000256" key="10">
    <source>
        <dbReference type="ARBA" id="ARBA00024224"/>
    </source>
</evidence>
<dbReference type="Gramene" id="GBG71595">
    <property type="protein sequence ID" value="GBG71595"/>
    <property type="gene ID" value="CBR_g9011"/>
</dbReference>
<evidence type="ECO:0000256" key="12">
    <source>
        <dbReference type="ARBA" id="ARBA00053902"/>
    </source>
</evidence>
<dbReference type="Proteomes" id="UP000265515">
    <property type="component" value="Unassembled WGS sequence"/>
</dbReference>
<comment type="function">
    <text evidence="12">Exhibits phosphatidylglycerophosphate phosphatase activity. Involved in root growth and columella cells organization. May possess protein phosphatase activity.</text>
</comment>
<keyword evidence="7" id="KW-0594">Phospholipid biosynthesis</keyword>
<dbReference type="EC" id="3.1.3.27" evidence="10"/>
<name>A0A388KNI6_CHABU</name>
<feature type="compositionally biased region" description="Acidic residues" evidence="13">
    <location>
        <begin position="417"/>
        <end position="429"/>
    </location>
</feature>
<keyword evidence="17" id="KW-1185">Reference proteome</keyword>
<comment type="catalytic activity">
    <reaction evidence="11">
        <text>a 1,2-diacyl-sn-glycero-3-phospho-(1'-sn-glycero-3'-phosphate) + H2O = a 1,2-diacyl-sn-glycero-3-phospho-(1'-sn-glycerol) + phosphate</text>
        <dbReference type="Rhea" id="RHEA:33751"/>
        <dbReference type="ChEBI" id="CHEBI:15377"/>
        <dbReference type="ChEBI" id="CHEBI:43474"/>
        <dbReference type="ChEBI" id="CHEBI:60110"/>
        <dbReference type="ChEBI" id="CHEBI:64716"/>
        <dbReference type="EC" id="3.1.3.27"/>
    </reaction>
    <physiologicalReaction direction="left-to-right" evidence="11">
        <dbReference type="Rhea" id="RHEA:33752"/>
    </physiologicalReaction>
</comment>
<dbReference type="GO" id="GO:0048364">
    <property type="term" value="P:root development"/>
    <property type="evidence" value="ECO:0007669"/>
    <property type="project" value="UniProtKB-ARBA"/>
</dbReference>
<dbReference type="FunFam" id="3.90.190.10:FF:000051">
    <property type="entry name" value="Dual specificity phosphatase domain protein"/>
    <property type="match status" value="1"/>
</dbReference>
<dbReference type="Gene3D" id="3.90.190.10">
    <property type="entry name" value="Protein tyrosine phosphatase superfamily"/>
    <property type="match status" value="1"/>
</dbReference>
<keyword evidence="3" id="KW-0444">Lipid biosynthesis</keyword>
<feature type="domain" description="Tyrosine-protein phosphatase" evidence="14">
    <location>
        <begin position="184"/>
        <end position="331"/>
    </location>
</feature>
<dbReference type="STRING" id="69332.A0A388KNI6"/>
<evidence type="ECO:0000256" key="2">
    <source>
        <dbReference type="ARBA" id="ARBA00008601"/>
    </source>
</evidence>
<dbReference type="GO" id="GO:0008654">
    <property type="term" value="P:phospholipid biosynthetic process"/>
    <property type="evidence" value="ECO:0007669"/>
    <property type="project" value="UniProtKB-KW"/>
</dbReference>
<evidence type="ECO:0000256" key="13">
    <source>
        <dbReference type="SAM" id="MobiDB-lite"/>
    </source>
</evidence>
<evidence type="ECO:0000256" key="1">
    <source>
        <dbReference type="ARBA" id="ARBA00005189"/>
    </source>
</evidence>
<comment type="caution">
    <text evidence="16">The sequence shown here is derived from an EMBL/GenBank/DDBJ whole genome shotgun (WGS) entry which is preliminary data.</text>
</comment>
<evidence type="ECO:0000256" key="3">
    <source>
        <dbReference type="ARBA" id="ARBA00022516"/>
    </source>
</evidence>
<evidence type="ECO:0000256" key="5">
    <source>
        <dbReference type="ARBA" id="ARBA00022912"/>
    </source>
</evidence>
<feature type="region of interest" description="Disordered" evidence="13">
    <location>
        <begin position="410"/>
        <end position="429"/>
    </location>
</feature>
<protein>
    <recommendedName>
        <fullName evidence="10">phosphatidylglycerophosphatase</fullName>
        <ecNumber evidence="10">3.1.3.27</ecNumber>
    </recommendedName>
</protein>
<evidence type="ECO:0000259" key="14">
    <source>
        <dbReference type="PROSITE" id="PS50054"/>
    </source>
</evidence>
<keyword evidence="5" id="KW-0904">Protein phosphatase</keyword>
<evidence type="ECO:0000256" key="7">
    <source>
        <dbReference type="ARBA" id="ARBA00023209"/>
    </source>
</evidence>
<dbReference type="PANTHER" id="PTHR46274:SF6">
    <property type="entry name" value="TYR_PHOSPHATASE_2 DOMAIN-CONTAINING PROTEIN"/>
    <property type="match status" value="1"/>
</dbReference>
<dbReference type="EMBL" id="BFEA01000149">
    <property type="protein sequence ID" value="GBG71595.1"/>
    <property type="molecule type" value="Genomic_DNA"/>
</dbReference>
<evidence type="ECO:0000256" key="9">
    <source>
        <dbReference type="ARBA" id="ARBA00024192"/>
    </source>
</evidence>
<dbReference type="SUPFAM" id="SSF52799">
    <property type="entry name" value="(Phosphotyrosine protein) phosphatases II"/>
    <property type="match status" value="1"/>
</dbReference>
<dbReference type="InterPro" id="IPR044596">
    <property type="entry name" value="PTPMT1-like"/>
</dbReference>
<feature type="compositionally biased region" description="Polar residues" evidence="13">
    <location>
        <begin position="548"/>
        <end position="562"/>
    </location>
</feature>
<dbReference type="PROSITE" id="PS50056">
    <property type="entry name" value="TYR_PHOSPHATASE_2"/>
    <property type="match status" value="1"/>
</dbReference>
<comment type="pathway">
    <text evidence="1">Lipid metabolism.</text>
</comment>
<feature type="domain" description="Tyrosine specific protein phosphatases" evidence="15">
    <location>
        <begin position="252"/>
        <end position="320"/>
    </location>
</feature>
<keyword evidence="6" id="KW-0443">Lipid metabolism</keyword>
<dbReference type="CDD" id="cd14524">
    <property type="entry name" value="PTPMT1"/>
    <property type="match status" value="1"/>
</dbReference>
<dbReference type="GO" id="GO:0008962">
    <property type="term" value="F:phosphatidylglycerophosphatase activity"/>
    <property type="evidence" value="ECO:0007669"/>
    <property type="project" value="UniProtKB-EC"/>
</dbReference>
<dbReference type="Pfam" id="PF00782">
    <property type="entry name" value="DSPc"/>
    <property type="match status" value="1"/>
</dbReference>
<evidence type="ECO:0000256" key="4">
    <source>
        <dbReference type="ARBA" id="ARBA00022801"/>
    </source>
</evidence>
<dbReference type="SMART" id="SM00195">
    <property type="entry name" value="DSPc"/>
    <property type="match status" value="1"/>
</dbReference>
<evidence type="ECO:0000256" key="8">
    <source>
        <dbReference type="ARBA" id="ARBA00023264"/>
    </source>
</evidence>
<evidence type="ECO:0000256" key="6">
    <source>
        <dbReference type="ARBA" id="ARBA00023098"/>
    </source>
</evidence>
<keyword evidence="4" id="KW-0378">Hydrolase</keyword>
<sequence>MFCGGAMLQAGQDLCTAAIERSGQGSCRECERQGEKEQRQGETEQRGKVKCVIGRKEKVRRLCPEMEERREEEVAIEISTVWRSRRRRRVRVRIRDQEGEGLGIFGRQDGMRRQRKQKESRRDRVKHASELIIGMEEAVSEEEIGDIVINMATRLLIGAGARALFYPSLLYNVVRNKLESEFRWWDYINQYLVLGAVPFPGDVLKLKELGVHGVITLNEPYETLVPPSMYKEHNIDHLEIPTRDFLFAPSQESIQRAVDFIHSHTLKGQGIYVHCKAGRGRSTTVVLCYLVAHCGMTPREALEFVQAKRPRVSLAPAQWQAVKDYSKTIQAQRGDGQSCLKRLQYDGFDTSVAKETSTCGSNGRRQSQIEMCFISKDGDEAVKKSATKTDTGGTEKIGSNESVPMCFDCSESSSDLSNEECEDDDDDGDDDISFLGTSVDLEGYCSEDELCFWNGNDNYDAWGMQRVGHCVAKVGHSAVRTVSDVVGAAGAMAAWSLASMGCLWIAGRTSPSEPSIFVYNCNPCSSHYKDSTALTPHKPLGSEHSCHDSANQGDSVLKSKSV</sequence>
<dbReference type="InterPro" id="IPR016130">
    <property type="entry name" value="Tyr_Pase_AS"/>
</dbReference>
<dbReference type="PANTHER" id="PTHR46274">
    <property type="entry name" value="PHOSPHATIDYLINOSITOL PHOSPHATASE"/>
    <property type="match status" value="1"/>
</dbReference>
<evidence type="ECO:0000259" key="15">
    <source>
        <dbReference type="PROSITE" id="PS50056"/>
    </source>
</evidence>
<comment type="pathway">
    <text evidence="9">Phospholipid metabolism; phosphatidylglycerol biosynthesis; phosphatidylglycerol from CDP-diacylglycerol: step 2/2.</text>
</comment>
<feature type="region of interest" description="Disordered" evidence="13">
    <location>
        <begin position="540"/>
        <end position="562"/>
    </location>
</feature>
<dbReference type="OrthoDB" id="273181at2759"/>
<proteinExistence type="inferred from homology"/>
<reference evidence="16 17" key="1">
    <citation type="journal article" date="2018" name="Cell">
        <title>The Chara Genome: Secondary Complexity and Implications for Plant Terrestrialization.</title>
        <authorList>
            <person name="Nishiyama T."/>
            <person name="Sakayama H."/>
            <person name="Vries J.D."/>
            <person name="Buschmann H."/>
            <person name="Saint-Marcoux D."/>
            <person name="Ullrich K.K."/>
            <person name="Haas F.B."/>
            <person name="Vanderstraeten L."/>
            <person name="Becker D."/>
            <person name="Lang D."/>
            <person name="Vosolsobe S."/>
            <person name="Rombauts S."/>
            <person name="Wilhelmsson P.K.I."/>
            <person name="Janitza P."/>
            <person name="Kern R."/>
            <person name="Heyl A."/>
            <person name="Rumpler F."/>
            <person name="Villalobos L.I.A.C."/>
            <person name="Clay J.M."/>
            <person name="Skokan R."/>
            <person name="Toyoda A."/>
            <person name="Suzuki Y."/>
            <person name="Kagoshima H."/>
            <person name="Schijlen E."/>
            <person name="Tajeshwar N."/>
            <person name="Catarino B."/>
            <person name="Hetherington A.J."/>
            <person name="Saltykova A."/>
            <person name="Bonnot C."/>
            <person name="Breuninger H."/>
            <person name="Symeonidi A."/>
            <person name="Radhakrishnan G.V."/>
            <person name="Van Nieuwerburgh F."/>
            <person name="Deforce D."/>
            <person name="Chang C."/>
            <person name="Karol K.G."/>
            <person name="Hedrich R."/>
            <person name="Ulvskov P."/>
            <person name="Glockner G."/>
            <person name="Delwiche C.F."/>
            <person name="Petrasek J."/>
            <person name="Van de Peer Y."/>
            <person name="Friml J."/>
            <person name="Beilby M."/>
            <person name="Dolan L."/>
            <person name="Kohara Y."/>
            <person name="Sugano S."/>
            <person name="Fujiyama A."/>
            <person name="Delaux P.-M."/>
            <person name="Quint M."/>
            <person name="TheiBen G."/>
            <person name="Hagemann M."/>
            <person name="Harholt J."/>
            <person name="Dunand C."/>
            <person name="Zachgo S."/>
            <person name="Langdale J."/>
            <person name="Maumus F."/>
            <person name="Straeten D.V.D."/>
            <person name="Gould S.B."/>
            <person name="Rensing S.A."/>
        </authorList>
    </citation>
    <scope>NUCLEOTIDE SEQUENCE [LARGE SCALE GENOMIC DNA]</scope>
    <source>
        <strain evidence="16 17">S276</strain>
    </source>
</reference>
<evidence type="ECO:0000313" key="16">
    <source>
        <dbReference type="EMBL" id="GBG71595.1"/>
    </source>
</evidence>
<dbReference type="PROSITE" id="PS50054">
    <property type="entry name" value="TYR_PHOSPHATASE_DUAL"/>
    <property type="match status" value="1"/>
</dbReference>
<dbReference type="InterPro" id="IPR020422">
    <property type="entry name" value="TYR_PHOSPHATASE_DUAL_dom"/>
</dbReference>
<dbReference type="InterPro" id="IPR000340">
    <property type="entry name" value="Dual-sp_phosphatase_cat-dom"/>
</dbReference>
<comment type="similarity">
    <text evidence="2">Belongs to the protein-tyrosine phosphatase family. Non-receptor class dual specificity subfamily.</text>
</comment>
<dbReference type="PROSITE" id="PS00383">
    <property type="entry name" value="TYR_PHOSPHATASE_1"/>
    <property type="match status" value="1"/>
</dbReference>
<organism evidence="16 17">
    <name type="scientific">Chara braunii</name>
    <name type="common">Braun's stonewort</name>
    <dbReference type="NCBI Taxonomy" id="69332"/>
    <lineage>
        <taxon>Eukaryota</taxon>
        <taxon>Viridiplantae</taxon>
        <taxon>Streptophyta</taxon>
        <taxon>Charophyceae</taxon>
        <taxon>Charales</taxon>
        <taxon>Characeae</taxon>
        <taxon>Chara</taxon>
    </lineage>
</organism>
<dbReference type="InterPro" id="IPR000387">
    <property type="entry name" value="Tyr_Pase_dom"/>
</dbReference>
<dbReference type="GO" id="GO:0004721">
    <property type="term" value="F:phosphoprotein phosphatase activity"/>
    <property type="evidence" value="ECO:0007669"/>
    <property type="project" value="UniProtKB-KW"/>
</dbReference>
<keyword evidence="8" id="KW-1208">Phospholipid metabolism</keyword>
<dbReference type="InterPro" id="IPR029021">
    <property type="entry name" value="Prot-tyrosine_phosphatase-like"/>
</dbReference>
<evidence type="ECO:0000256" key="11">
    <source>
        <dbReference type="ARBA" id="ARBA00050944"/>
    </source>
</evidence>
<accession>A0A388KNI6</accession>
<dbReference type="AlphaFoldDB" id="A0A388KNI6"/>